<comment type="subcellular location">
    <subcellularLocation>
        <location evidence="1">Membrane</location>
        <topology evidence="1">Multi-pass membrane protein</topology>
    </subcellularLocation>
</comment>
<evidence type="ECO:0000313" key="9">
    <source>
        <dbReference type="Proteomes" id="UP000000851"/>
    </source>
</evidence>
<proteinExistence type="predicted"/>
<dbReference type="PRINTS" id="PR01414">
    <property type="entry name" value="CCMBBIOGNSIS"/>
</dbReference>
<sequence length="262" mass="27099">MSTATFSSRSSRLLPEFRMTGNGFRTLVRTQARLLWREPAVVLSGIALPVLLIIVFGCIPSFGKPAASLGGRTTMDVYVPTFAMLSSVLTALTALPVTFADLRERGVLRRLAVSPVPAAGLLAAQVTVIATTAAVTAASVVLIGVAGFGASLPAHLALVLASYILGTTALLAIGLLIAALAPSAGVATGFGVPTMILNFFFAGVYVPLQQLPSVLRTASGFVPYGAIVDTWSGTGAAWQHLTVLAVYTVVGALAAARVFKWE</sequence>
<evidence type="ECO:0000256" key="3">
    <source>
        <dbReference type="ARBA" id="ARBA00022989"/>
    </source>
</evidence>
<dbReference type="InterPro" id="IPR052902">
    <property type="entry name" value="ABC-2_transporter"/>
</dbReference>
<dbReference type="InterPro" id="IPR000412">
    <property type="entry name" value="ABC_2_transport"/>
</dbReference>
<evidence type="ECO:0000256" key="2">
    <source>
        <dbReference type="ARBA" id="ARBA00022692"/>
    </source>
</evidence>
<dbReference type="AlphaFoldDB" id="C7QHI9"/>
<feature type="transmembrane region" description="Helical" evidence="6">
    <location>
        <begin position="121"/>
        <end position="148"/>
    </location>
</feature>
<evidence type="ECO:0000259" key="7">
    <source>
        <dbReference type="Pfam" id="PF01061"/>
    </source>
</evidence>
<feature type="transmembrane region" description="Helical" evidence="6">
    <location>
        <begin position="184"/>
        <end position="206"/>
    </location>
</feature>
<dbReference type="HOGENOM" id="CLU_039483_4_1_11"/>
<dbReference type="PIRSF" id="PIRSF006648">
    <property type="entry name" value="DrrB"/>
    <property type="match status" value="1"/>
</dbReference>
<protein>
    <submittedName>
        <fullName evidence="8">ABC-2 type transporter</fullName>
    </submittedName>
</protein>
<dbReference type="InterPro" id="IPR013525">
    <property type="entry name" value="ABC2_TM"/>
</dbReference>
<dbReference type="STRING" id="479433.Caci_0173"/>
<accession>C7QHI9</accession>
<gene>
    <name evidence="8" type="ordered locus">Caci_0173</name>
</gene>
<feature type="transmembrane region" description="Helical" evidence="6">
    <location>
        <begin position="154"/>
        <end position="177"/>
    </location>
</feature>
<reference evidence="8 9" key="1">
    <citation type="journal article" date="2009" name="Stand. Genomic Sci.">
        <title>Complete genome sequence of Catenulispora acidiphila type strain (ID 139908).</title>
        <authorList>
            <person name="Copeland A."/>
            <person name="Lapidus A."/>
            <person name="Glavina Del Rio T."/>
            <person name="Nolan M."/>
            <person name="Lucas S."/>
            <person name="Chen F."/>
            <person name="Tice H."/>
            <person name="Cheng J.F."/>
            <person name="Bruce D."/>
            <person name="Goodwin L."/>
            <person name="Pitluck S."/>
            <person name="Mikhailova N."/>
            <person name="Pati A."/>
            <person name="Ivanova N."/>
            <person name="Mavromatis K."/>
            <person name="Chen A."/>
            <person name="Palaniappan K."/>
            <person name="Chain P."/>
            <person name="Land M."/>
            <person name="Hauser L."/>
            <person name="Chang Y.J."/>
            <person name="Jeffries C.D."/>
            <person name="Chertkov O."/>
            <person name="Brettin T."/>
            <person name="Detter J.C."/>
            <person name="Han C."/>
            <person name="Ali Z."/>
            <person name="Tindall B.J."/>
            <person name="Goker M."/>
            <person name="Bristow J."/>
            <person name="Eisen J.A."/>
            <person name="Markowitz V."/>
            <person name="Hugenholtz P."/>
            <person name="Kyrpides N.C."/>
            <person name="Klenk H.P."/>
        </authorList>
    </citation>
    <scope>NUCLEOTIDE SEQUENCE [LARGE SCALE GENOMIC DNA]</scope>
    <source>
        <strain evidence="9">DSM 44928 / JCM 14897 / NBRC 102108 / NRRL B-24433 / ID139908</strain>
    </source>
</reference>
<keyword evidence="4 6" id="KW-0472">Membrane</keyword>
<dbReference type="GO" id="GO:0046677">
    <property type="term" value="P:response to antibiotic"/>
    <property type="evidence" value="ECO:0007669"/>
    <property type="project" value="UniProtKB-KW"/>
</dbReference>
<feature type="transmembrane region" description="Helical" evidence="6">
    <location>
        <begin position="237"/>
        <end position="259"/>
    </location>
</feature>
<keyword evidence="5" id="KW-0046">Antibiotic resistance</keyword>
<dbReference type="GO" id="GO:0043190">
    <property type="term" value="C:ATP-binding cassette (ABC) transporter complex"/>
    <property type="evidence" value="ECO:0007669"/>
    <property type="project" value="InterPro"/>
</dbReference>
<evidence type="ECO:0000313" key="8">
    <source>
        <dbReference type="EMBL" id="ACU69128.1"/>
    </source>
</evidence>
<feature type="transmembrane region" description="Helical" evidence="6">
    <location>
        <begin position="82"/>
        <end position="100"/>
    </location>
</feature>
<dbReference type="RefSeq" id="WP_012784423.1">
    <property type="nucleotide sequence ID" value="NC_013131.1"/>
</dbReference>
<dbReference type="PANTHER" id="PTHR43027">
    <property type="entry name" value="DOXORUBICIN RESISTANCE ABC TRANSPORTER PERMEASE PROTEIN DRRC-RELATED"/>
    <property type="match status" value="1"/>
</dbReference>
<keyword evidence="3 6" id="KW-1133">Transmembrane helix</keyword>
<dbReference type="Pfam" id="PF01061">
    <property type="entry name" value="ABC2_membrane"/>
    <property type="match status" value="1"/>
</dbReference>
<evidence type="ECO:0000256" key="1">
    <source>
        <dbReference type="ARBA" id="ARBA00004141"/>
    </source>
</evidence>
<dbReference type="PANTHER" id="PTHR43027:SF2">
    <property type="entry name" value="TRANSPORT PERMEASE PROTEIN"/>
    <property type="match status" value="1"/>
</dbReference>
<keyword evidence="2 6" id="KW-0812">Transmembrane</keyword>
<evidence type="ECO:0000256" key="4">
    <source>
        <dbReference type="ARBA" id="ARBA00023136"/>
    </source>
</evidence>
<organism evidence="8 9">
    <name type="scientific">Catenulispora acidiphila (strain DSM 44928 / JCM 14897 / NBRC 102108 / NRRL B-24433 / ID139908)</name>
    <dbReference type="NCBI Taxonomy" id="479433"/>
    <lineage>
        <taxon>Bacteria</taxon>
        <taxon>Bacillati</taxon>
        <taxon>Actinomycetota</taxon>
        <taxon>Actinomycetes</taxon>
        <taxon>Catenulisporales</taxon>
        <taxon>Catenulisporaceae</taxon>
        <taxon>Catenulispora</taxon>
    </lineage>
</organism>
<name>C7QHI9_CATAD</name>
<dbReference type="eggNOG" id="COG0842">
    <property type="taxonomic scope" value="Bacteria"/>
</dbReference>
<dbReference type="EMBL" id="CP001700">
    <property type="protein sequence ID" value="ACU69128.1"/>
    <property type="molecule type" value="Genomic_DNA"/>
</dbReference>
<feature type="transmembrane region" description="Helical" evidence="6">
    <location>
        <begin position="40"/>
        <end position="62"/>
    </location>
</feature>
<evidence type="ECO:0000256" key="6">
    <source>
        <dbReference type="SAM" id="Phobius"/>
    </source>
</evidence>
<feature type="domain" description="ABC-2 type transporter transmembrane" evidence="7">
    <location>
        <begin position="24"/>
        <end position="225"/>
    </location>
</feature>
<dbReference type="OrthoDB" id="3217868at2"/>
<dbReference type="Proteomes" id="UP000000851">
    <property type="component" value="Chromosome"/>
</dbReference>
<evidence type="ECO:0000256" key="5">
    <source>
        <dbReference type="ARBA" id="ARBA00023251"/>
    </source>
</evidence>
<keyword evidence="9" id="KW-1185">Reference proteome</keyword>
<dbReference type="KEGG" id="cai:Caci_0173"/>
<dbReference type="InParanoid" id="C7QHI9"/>
<dbReference type="GO" id="GO:0140359">
    <property type="term" value="F:ABC-type transporter activity"/>
    <property type="evidence" value="ECO:0007669"/>
    <property type="project" value="InterPro"/>
</dbReference>